<evidence type="ECO:0000256" key="5">
    <source>
        <dbReference type="ARBA" id="ARBA00022643"/>
    </source>
</evidence>
<comment type="cofactor">
    <cofactor evidence="2">
        <name>[4Fe-4S] cluster</name>
        <dbReference type="ChEBI" id="CHEBI:49883"/>
    </cofactor>
</comment>
<comment type="cofactor">
    <cofactor evidence="1">
        <name>FMN</name>
        <dbReference type="ChEBI" id="CHEBI:58210"/>
    </cofactor>
</comment>
<gene>
    <name evidence="13" type="primary">fadH2</name>
    <name evidence="13" type="ORF">HSR6_0217</name>
    <name evidence="12" type="ORF">HTSR_0230</name>
</gene>
<dbReference type="STRING" id="1873524.HSR6_0217"/>
<dbReference type="Pfam" id="PF00724">
    <property type="entry name" value="Oxidored_FMN"/>
    <property type="match status" value="1"/>
</dbReference>
<evidence type="ECO:0000256" key="7">
    <source>
        <dbReference type="ARBA" id="ARBA00023002"/>
    </source>
</evidence>
<dbReference type="EC" id="1.3.1.34" evidence="12"/>
<evidence type="ECO:0000313" key="15">
    <source>
        <dbReference type="Proteomes" id="UP000186165"/>
    </source>
</evidence>
<dbReference type="GO" id="GO:0010181">
    <property type="term" value="F:FMN binding"/>
    <property type="evidence" value="ECO:0007669"/>
    <property type="project" value="InterPro"/>
</dbReference>
<dbReference type="SUPFAM" id="SSF51905">
    <property type="entry name" value="FAD/NAD(P)-binding domain"/>
    <property type="match status" value="1"/>
</dbReference>
<dbReference type="PANTHER" id="PTHR42917:SF2">
    <property type="entry name" value="2,4-DIENOYL-COA REDUCTASE [(2E)-ENOYL-COA-PRODUCING]"/>
    <property type="match status" value="1"/>
</dbReference>
<dbReference type="EMBL" id="CP016804">
    <property type="protein sequence ID" value="APE94685.1"/>
    <property type="molecule type" value="Genomic_DNA"/>
</dbReference>
<dbReference type="Proteomes" id="UP000186165">
    <property type="component" value="Chromosome"/>
</dbReference>
<evidence type="ECO:0000256" key="8">
    <source>
        <dbReference type="ARBA" id="ARBA00023004"/>
    </source>
</evidence>
<evidence type="ECO:0000256" key="4">
    <source>
        <dbReference type="ARBA" id="ARBA00022630"/>
    </source>
</evidence>
<keyword evidence="15" id="KW-1185">Reference proteome</keyword>
<dbReference type="PATRIC" id="fig|1855411.3.peg.224"/>
<evidence type="ECO:0000313" key="13">
    <source>
        <dbReference type="EMBL" id="APE94685.1"/>
    </source>
</evidence>
<dbReference type="PANTHER" id="PTHR42917">
    <property type="entry name" value="2,4-DIENOYL-COA REDUCTASE"/>
    <property type="match status" value="1"/>
</dbReference>
<evidence type="ECO:0000256" key="6">
    <source>
        <dbReference type="ARBA" id="ARBA00022723"/>
    </source>
</evidence>
<dbReference type="InterPro" id="IPR051793">
    <property type="entry name" value="NADH:flavin_oxidoreductase"/>
</dbReference>
<dbReference type="InterPro" id="IPR036188">
    <property type="entry name" value="FAD/NAD-bd_sf"/>
</dbReference>
<evidence type="ECO:0000256" key="3">
    <source>
        <dbReference type="ARBA" id="ARBA00011048"/>
    </source>
</evidence>
<dbReference type="EMBL" id="CP016070">
    <property type="protein sequence ID" value="AOW79432.1"/>
    <property type="molecule type" value="Genomic_DNA"/>
</dbReference>
<dbReference type="PRINTS" id="PR00411">
    <property type="entry name" value="PNDRDTASEI"/>
</dbReference>
<proteinExistence type="inferred from homology"/>
<keyword evidence="8" id="KW-0408">Iron</keyword>
<feature type="domain" description="FAD/NAD(P)-binding" evidence="11">
    <location>
        <begin position="403"/>
        <end position="624"/>
    </location>
</feature>
<dbReference type="Proteomes" id="UP000185608">
    <property type="component" value="Chromosome"/>
</dbReference>
<dbReference type="InterPro" id="IPR013785">
    <property type="entry name" value="Aldolase_TIM"/>
</dbReference>
<keyword evidence="6" id="KW-0479">Metal-binding</keyword>
<evidence type="ECO:0000259" key="10">
    <source>
        <dbReference type="Pfam" id="PF00724"/>
    </source>
</evidence>
<evidence type="ECO:0000256" key="1">
    <source>
        <dbReference type="ARBA" id="ARBA00001917"/>
    </source>
</evidence>
<keyword evidence="5" id="KW-0288">FMN</keyword>
<evidence type="ECO:0000256" key="2">
    <source>
        <dbReference type="ARBA" id="ARBA00001966"/>
    </source>
</evidence>
<evidence type="ECO:0000313" key="14">
    <source>
        <dbReference type="Proteomes" id="UP000185608"/>
    </source>
</evidence>
<feature type="domain" description="NADH:flavin oxidoreductase/NADH oxidase N-terminal" evidence="10">
    <location>
        <begin position="37"/>
        <end position="350"/>
    </location>
</feature>
<dbReference type="SUPFAM" id="SSF51395">
    <property type="entry name" value="FMN-linked oxidoreductases"/>
    <property type="match status" value="1"/>
</dbReference>
<dbReference type="Gene3D" id="3.20.20.70">
    <property type="entry name" value="Aldolase class I"/>
    <property type="match status" value="1"/>
</dbReference>
<dbReference type="InterPro" id="IPR001155">
    <property type="entry name" value="OxRdtase_FMN_N"/>
</dbReference>
<keyword evidence="9" id="KW-0411">Iron-sulfur</keyword>
<dbReference type="GO" id="GO:0046872">
    <property type="term" value="F:metal ion binding"/>
    <property type="evidence" value="ECO:0007669"/>
    <property type="project" value="UniProtKB-KW"/>
</dbReference>
<keyword evidence="4" id="KW-0285">Flavoprotein</keyword>
<evidence type="ECO:0000256" key="9">
    <source>
        <dbReference type="ARBA" id="ARBA00023014"/>
    </source>
</evidence>
<reference evidence="12 14" key="1">
    <citation type="submission" date="2016-06" db="EMBL/GenBank/DDBJ databases">
        <title>Discovery of anaerobic lithoheterotrophic haloarchaeon capable of sulfur respiration by hydrogen and formate.</title>
        <authorList>
            <person name="Sorokin D.Y."/>
            <person name="Kublanov I.V."/>
            <person name="Roman P."/>
            <person name="Sinninghe Damste J.S."/>
            <person name="Golyshin P.N."/>
            <person name="Rojo D."/>
            <person name="Ciordia S."/>
            <person name="Mena Md.C."/>
            <person name="Ferrer M."/>
            <person name="Smedile F."/>
            <person name="Messina E."/>
            <person name="La Cono V."/>
            <person name="Yakimov M.M."/>
        </authorList>
    </citation>
    <scope>NUCLEOTIDE SEQUENCE [LARGE SCALE GENOMIC DNA]</scope>
    <source>
        <strain evidence="12 14">HTSR1</strain>
    </source>
</reference>
<accession>A0A1D8S239</accession>
<dbReference type="GO" id="GO:0008670">
    <property type="term" value="F:2,4-dienoyl-CoA reductase (NADPH) activity"/>
    <property type="evidence" value="ECO:0007669"/>
    <property type="project" value="UniProtKB-EC"/>
</dbReference>
<reference evidence="13" key="3">
    <citation type="journal article" date="2017" name="ISME J.">
        <title>Discovery of anaerobic lithoheterotrophic haloarchaea, ubiquitous in hypersaline habitats.</title>
        <authorList>
            <person name="Sorokin D.Y."/>
            <person name="Messina E."/>
            <person name="Smedile F."/>
            <person name="Roman P."/>
            <person name="Damste J.S.S."/>
            <person name="Ciordia S."/>
            <person name="Mena M.C."/>
            <person name="Ferrer M."/>
            <person name="Golyshin P.N."/>
            <person name="Kublanov I.V."/>
            <person name="Samarov N.I."/>
            <person name="Toshchakov S.V."/>
            <person name="La Cono V."/>
            <person name="Yakimov M.M."/>
        </authorList>
    </citation>
    <scope>NUCLEOTIDE SEQUENCE</scope>
    <source>
        <strain evidence="13">HSR6</strain>
    </source>
</reference>
<dbReference type="Gene3D" id="3.40.50.720">
    <property type="entry name" value="NAD(P)-binding Rossmann-like Domain"/>
    <property type="match status" value="1"/>
</dbReference>
<dbReference type="AlphaFoldDB" id="A0A1D8S239"/>
<organism evidence="12 14">
    <name type="scientific">Halodesulfurarchaeum formicicum</name>
    <dbReference type="NCBI Taxonomy" id="1873524"/>
    <lineage>
        <taxon>Archaea</taxon>
        <taxon>Methanobacteriati</taxon>
        <taxon>Methanobacteriota</taxon>
        <taxon>Stenosarchaea group</taxon>
        <taxon>Halobacteria</taxon>
        <taxon>Halobacteriales</taxon>
        <taxon>Halobacteriaceae</taxon>
        <taxon>Halodesulfurarchaeum</taxon>
    </lineage>
</organism>
<dbReference type="Gene3D" id="3.50.50.60">
    <property type="entry name" value="FAD/NAD(P)-binding domain"/>
    <property type="match status" value="1"/>
</dbReference>
<protein>
    <submittedName>
        <fullName evidence="12">NADH:flavin oxidoreductase/NADH oxidase</fullName>
        <ecNumber evidence="12">1.3.1.34</ecNumber>
    </submittedName>
</protein>
<accession>A0A1J1A9X0</accession>
<keyword evidence="7 12" id="KW-0560">Oxidoreductase</keyword>
<dbReference type="KEGG" id="halh:HTSR_0230"/>
<name>A0A1D8S239_9EURY</name>
<sequence>MSPAPDPANNRIPSILKLVGSQWHCMDLQQEVEIVGTPISNRAVFRAVRTNLAENGHPTEELNEHLAARARGGVGLVVGPAKMLVDSSASGPWFVDAYDTDVVPALEETVRTIHESGAKVFGQLTHPGAEATGDWEMQAQLAPSAVASDSTYEMPTPMSHDDIERLQRSFGTAAKNLSNAGFDGVELAAGPYSILRQFLSPKFNVREDEYGGSWENRARFVTEVLDTVSKAVDEPVGLHLSLAEMEYGGYEYEDIPDLLNAIDGFDYLSVTVGTASTYTQGHSGIGMDSPGLESGIETVSDIVDVPLIGRSPLTTGDSTRDLLDAGADLVSFTRQLLADENTVQKLQEGVRPKQCIKCNQKCLEGVFADAHGGHVECVINPRTGREAELDPIQSLPEVNYKQNILVVGGGPAGMRFATVASQRGHNVTLRERKDKLGGQLTVAAQGILSPIERALEDLKSDLIETEVAVETGQEVRAKDISNEWDAIVVATGAPISTKEGYDFEEKVVDAVDVLQGEETADEVLLIDENRWIITMQVGLELARRGTDLEIVTEDHYPGFRTEQPNLPTMVASLQAQGVDFIGNHEVDEITDDGTVTMHHIYSGTTQSRKPETIVYAGRRSANESLYLELSNGHDDVYRIGDAVSPRKLDRAYYDAEDLARRL</sequence>
<evidence type="ECO:0000259" key="11">
    <source>
        <dbReference type="Pfam" id="PF07992"/>
    </source>
</evidence>
<comment type="similarity">
    <text evidence="3">In the N-terminal section; belongs to the NADH:flavin oxidoreductase/NADH oxidase family.</text>
</comment>
<evidence type="ECO:0000313" key="12">
    <source>
        <dbReference type="EMBL" id="AOW79432.1"/>
    </source>
</evidence>
<dbReference type="InterPro" id="IPR023753">
    <property type="entry name" value="FAD/NAD-binding_dom"/>
</dbReference>
<dbReference type="KEGG" id="hhsr:HSR6_0217"/>
<dbReference type="Pfam" id="PF07992">
    <property type="entry name" value="Pyr_redox_2"/>
    <property type="match status" value="1"/>
</dbReference>
<reference evidence="15" key="2">
    <citation type="submission" date="2016-08" db="EMBL/GenBank/DDBJ databases">
        <title>Discovery of first anaerobic lithoheterotrophic haloarchae widely represented in hypersaline habitats.</title>
        <authorList>
            <person name="Sorokin D.Y."/>
            <person name="Kublanov I.V."/>
            <person name="Roman P."/>
            <person name="Sinninghe Damste J.S."/>
            <person name="Golyshin P.N."/>
            <person name="Rojo D."/>
            <person name="Ciordia S."/>
            <person name="Mena Md.C."/>
            <person name="Ferrer M."/>
            <person name="Smedile F."/>
            <person name="Messina E."/>
            <person name="La Cono V."/>
            <person name="Yakimov M.M."/>
        </authorList>
    </citation>
    <scope>NUCLEOTIDE SEQUENCE [LARGE SCALE GENOMIC DNA]</scope>
    <source>
        <strain evidence="15">HSR6</strain>
    </source>
</reference>
<dbReference type="GO" id="GO:0051536">
    <property type="term" value="F:iron-sulfur cluster binding"/>
    <property type="evidence" value="ECO:0007669"/>
    <property type="project" value="UniProtKB-KW"/>
</dbReference>